<sequence length="203" mass="23491">MVEIGNKIKELRESKKMTQKELAEFLNVTPQAVSKWERNKSYPDLDTLVKLSKYFNISTDTILGNTKQSFFSSLFSKKEGRKSMENDNKVKNEKTSKKMENPQKIVLFGITGMMTDYEMYTGLLVTKMNNLARDRNINVTAQAYSVSKIDEKGREADYILLCPELHYAKEEIKHKFPNIPVKVIEKKEYAQLDVKHILKDIVA</sequence>
<organism evidence="12 13">
    <name type="scientific">Enterococcus rotai</name>
    <dbReference type="NCBI Taxonomy" id="118060"/>
    <lineage>
        <taxon>Bacteria</taxon>
        <taxon>Bacillati</taxon>
        <taxon>Bacillota</taxon>
        <taxon>Bacilli</taxon>
        <taxon>Lactobacillales</taxon>
        <taxon>Enterococcaceae</taxon>
        <taxon>Enterococcus</taxon>
    </lineage>
</organism>
<dbReference type="Proteomes" id="UP000067523">
    <property type="component" value="Chromosome"/>
</dbReference>
<dbReference type="InterPro" id="IPR010982">
    <property type="entry name" value="Lambda_DNA-bd_dom_sf"/>
</dbReference>
<dbReference type="InterPro" id="IPR001387">
    <property type="entry name" value="Cro/C1-type_HTH"/>
</dbReference>
<evidence type="ECO:0000256" key="3">
    <source>
        <dbReference type="ARBA" id="ARBA00022597"/>
    </source>
</evidence>
<evidence type="ECO:0000256" key="9">
    <source>
        <dbReference type="SAM" id="Coils"/>
    </source>
</evidence>
<keyword evidence="13" id="KW-1185">Reference proteome</keyword>
<dbReference type="GO" id="GO:0008982">
    <property type="term" value="F:protein-N(PI)-phosphohistidine-sugar phosphotransferase activity"/>
    <property type="evidence" value="ECO:0007669"/>
    <property type="project" value="InterPro"/>
</dbReference>
<feature type="coiled-coil region" evidence="9">
    <location>
        <begin position="1"/>
        <end position="28"/>
    </location>
</feature>
<gene>
    <name evidence="12" type="ORF">ATZ35_07250</name>
</gene>
<keyword evidence="4" id="KW-0808">Transferase</keyword>
<keyword evidence="7" id="KW-0238">DNA-binding</keyword>
<dbReference type="InterPro" id="IPR013012">
    <property type="entry name" value="PTS_EIIB_3"/>
</dbReference>
<evidence type="ECO:0000259" key="10">
    <source>
        <dbReference type="PROSITE" id="PS50943"/>
    </source>
</evidence>
<dbReference type="PROSITE" id="PS51100">
    <property type="entry name" value="PTS_EIIB_TYPE_3"/>
    <property type="match status" value="1"/>
</dbReference>
<dbReference type="PANTHER" id="PTHR46558:SF11">
    <property type="entry name" value="HTH-TYPE TRANSCRIPTIONAL REGULATOR XRE"/>
    <property type="match status" value="1"/>
</dbReference>
<dbReference type="PROSITE" id="PS50943">
    <property type="entry name" value="HTH_CROC1"/>
    <property type="match status" value="1"/>
</dbReference>
<proteinExistence type="predicted"/>
<evidence type="ECO:0000256" key="1">
    <source>
        <dbReference type="ARBA" id="ARBA00022448"/>
    </source>
</evidence>
<dbReference type="AlphaFoldDB" id="A0A0U2MWK6"/>
<dbReference type="GO" id="GO:0016301">
    <property type="term" value="F:kinase activity"/>
    <property type="evidence" value="ECO:0007669"/>
    <property type="project" value="UniProtKB-KW"/>
</dbReference>
<dbReference type="SUPFAM" id="SSF52794">
    <property type="entry name" value="PTS system IIB component-like"/>
    <property type="match status" value="1"/>
</dbReference>
<keyword evidence="6" id="KW-0418">Kinase</keyword>
<keyword evidence="9" id="KW-0175">Coiled coil</keyword>
<evidence type="ECO:0000256" key="4">
    <source>
        <dbReference type="ARBA" id="ARBA00022679"/>
    </source>
</evidence>
<evidence type="ECO:0000256" key="5">
    <source>
        <dbReference type="ARBA" id="ARBA00022683"/>
    </source>
</evidence>
<dbReference type="STRING" id="118060.ATZ35_07250"/>
<reference evidence="13" key="1">
    <citation type="submission" date="2015-12" db="EMBL/GenBank/DDBJ databases">
        <authorList>
            <person name="Lauer A."/>
            <person name="Humrighouse B."/>
            <person name="Loparev V."/>
            <person name="Shewmaker P.L."/>
            <person name="Whitney A.M."/>
            <person name="McLaughlin R.W."/>
        </authorList>
    </citation>
    <scope>NUCLEOTIDE SEQUENCE [LARGE SCALE GENOMIC DNA]</scope>
    <source>
        <strain evidence="13">LMG 26678</strain>
    </source>
</reference>
<dbReference type="Gene3D" id="3.40.50.2300">
    <property type="match status" value="1"/>
</dbReference>
<evidence type="ECO:0000256" key="2">
    <source>
        <dbReference type="ARBA" id="ARBA00022553"/>
    </source>
</evidence>
<dbReference type="PANTHER" id="PTHR46558">
    <property type="entry name" value="TRACRIPTIONAL REGULATORY PROTEIN-RELATED-RELATED"/>
    <property type="match status" value="1"/>
</dbReference>
<dbReference type="SUPFAM" id="SSF47413">
    <property type="entry name" value="lambda repressor-like DNA-binding domains"/>
    <property type="match status" value="1"/>
</dbReference>
<evidence type="ECO:0000256" key="7">
    <source>
        <dbReference type="ARBA" id="ARBA00023125"/>
    </source>
</evidence>
<evidence type="ECO:0008006" key="14">
    <source>
        <dbReference type="Google" id="ProtNLM"/>
    </source>
</evidence>
<dbReference type="InterPro" id="IPR036095">
    <property type="entry name" value="PTS_EIIB-like_sf"/>
</dbReference>
<comment type="caution">
    <text evidence="8">Lacks conserved residue(s) required for the propagation of feature annotation.</text>
</comment>
<evidence type="ECO:0000256" key="8">
    <source>
        <dbReference type="PROSITE-ProRule" id="PRU00423"/>
    </source>
</evidence>
<protein>
    <recommendedName>
        <fullName evidence="14">HTH cro/C1-type domain-containing protein</fullName>
    </recommendedName>
</protein>
<keyword evidence="2" id="KW-0597">Phosphoprotein</keyword>
<feature type="domain" description="HTH cro/C1-type" evidence="10">
    <location>
        <begin position="8"/>
        <end position="62"/>
    </location>
</feature>
<dbReference type="InterPro" id="IPR003501">
    <property type="entry name" value="PTS_EIIB_2/3"/>
</dbReference>
<dbReference type="GO" id="GO:0009401">
    <property type="term" value="P:phosphoenolpyruvate-dependent sugar phosphotransferase system"/>
    <property type="evidence" value="ECO:0007669"/>
    <property type="project" value="UniProtKB-KW"/>
</dbReference>
<dbReference type="CDD" id="cd00093">
    <property type="entry name" value="HTH_XRE"/>
    <property type="match status" value="1"/>
</dbReference>
<evidence type="ECO:0000256" key="6">
    <source>
        <dbReference type="ARBA" id="ARBA00022777"/>
    </source>
</evidence>
<evidence type="ECO:0000313" key="12">
    <source>
        <dbReference type="EMBL" id="ALS36963.1"/>
    </source>
</evidence>
<accession>A0A0U2MWK6</accession>
<name>A0A0U2MWK6_9ENTE</name>
<keyword evidence="3" id="KW-0762">Sugar transport</keyword>
<keyword evidence="5" id="KW-0598">Phosphotransferase system</keyword>
<dbReference type="EMBL" id="CP013655">
    <property type="protein sequence ID" value="ALS36963.1"/>
    <property type="molecule type" value="Genomic_DNA"/>
</dbReference>
<dbReference type="KEGG" id="erx:ATZ35_07250"/>
<dbReference type="SMART" id="SM00530">
    <property type="entry name" value="HTH_XRE"/>
    <property type="match status" value="1"/>
</dbReference>
<keyword evidence="1" id="KW-0813">Transport</keyword>
<dbReference type="GO" id="GO:0003677">
    <property type="term" value="F:DNA binding"/>
    <property type="evidence" value="ECO:0007669"/>
    <property type="project" value="UniProtKB-KW"/>
</dbReference>
<feature type="domain" description="PTS EIIB type-3" evidence="11">
    <location>
        <begin position="108"/>
        <end position="203"/>
    </location>
</feature>
<dbReference type="RefSeq" id="WP_208930168.1">
    <property type="nucleotide sequence ID" value="NZ_CP013655.1"/>
</dbReference>
<evidence type="ECO:0000259" key="11">
    <source>
        <dbReference type="PROSITE" id="PS51100"/>
    </source>
</evidence>
<dbReference type="Gene3D" id="1.10.260.40">
    <property type="entry name" value="lambda repressor-like DNA-binding domains"/>
    <property type="match status" value="1"/>
</dbReference>
<dbReference type="Pfam" id="PF02302">
    <property type="entry name" value="PTS_IIB"/>
    <property type="match status" value="1"/>
</dbReference>
<dbReference type="Pfam" id="PF01381">
    <property type="entry name" value="HTH_3"/>
    <property type="match status" value="1"/>
</dbReference>
<evidence type="ECO:0000313" key="13">
    <source>
        <dbReference type="Proteomes" id="UP000067523"/>
    </source>
</evidence>